<dbReference type="GeneID" id="87903322"/>
<dbReference type="EMBL" id="JAFFHA010000006">
    <property type="protein sequence ID" value="KAK4654377.1"/>
    <property type="molecule type" value="Genomic_DNA"/>
</dbReference>
<name>A0ABR0GF37_9PEZI</name>
<evidence type="ECO:0000313" key="1">
    <source>
        <dbReference type="EMBL" id="KAK4654377.1"/>
    </source>
</evidence>
<dbReference type="Proteomes" id="UP001323405">
    <property type="component" value="Unassembled WGS sequence"/>
</dbReference>
<comment type="caution">
    <text evidence="1">The sequence shown here is derived from an EMBL/GenBank/DDBJ whole genome shotgun (WGS) entry which is preliminary data.</text>
</comment>
<keyword evidence="2" id="KW-1185">Reference proteome</keyword>
<evidence type="ECO:0000313" key="2">
    <source>
        <dbReference type="Proteomes" id="UP001323405"/>
    </source>
</evidence>
<proteinExistence type="predicted"/>
<accession>A0ABR0GF37</accession>
<reference evidence="1 2" key="1">
    <citation type="journal article" date="2023" name="bioRxiv">
        <title>High-quality genome assemblies of four members of thePodospora anserinaspecies complex.</title>
        <authorList>
            <person name="Ament-Velasquez S.L."/>
            <person name="Vogan A.A."/>
            <person name="Wallerman O."/>
            <person name="Hartmann F."/>
            <person name="Gautier V."/>
            <person name="Silar P."/>
            <person name="Giraud T."/>
            <person name="Johannesson H."/>
        </authorList>
    </citation>
    <scope>NUCLEOTIDE SEQUENCE [LARGE SCALE GENOMIC DNA]</scope>
    <source>
        <strain evidence="1 2">CBS 415.72m</strain>
    </source>
</reference>
<gene>
    <name evidence="1" type="ORF">QC762_0064960</name>
</gene>
<sequence>MRQEGLDAQLTAFAPHENRSSFLFPCVIECLIDIHITSPRLTGTVAAQSRLGPWQSFCTAPPLPPTVNTVDTLQLVRKPGIRSGLGAGMN</sequence>
<protein>
    <submittedName>
        <fullName evidence="1">Uncharacterized protein</fullName>
    </submittedName>
</protein>
<organism evidence="1 2">
    <name type="scientific">Podospora pseudocomata</name>
    <dbReference type="NCBI Taxonomy" id="2093779"/>
    <lineage>
        <taxon>Eukaryota</taxon>
        <taxon>Fungi</taxon>
        <taxon>Dikarya</taxon>
        <taxon>Ascomycota</taxon>
        <taxon>Pezizomycotina</taxon>
        <taxon>Sordariomycetes</taxon>
        <taxon>Sordariomycetidae</taxon>
        <taxon>Sordariales</taxon>
        <taxon>Podosporaceae</taxon>
        <taxon>Podospora</taxon>
    </lineage>
</organism>
<dbReference type="RefSeq" id="XP_062743352.1">
    <property type="nucleotide sequence ID" value="XM_062883662.1"/>
</dbReference>